<evidence type="ECO:0000313" key="2">
    <source>
        <dbReference type="EMBL" id="WNY27405.1"/>
    </source>
</evidence>
<protein>
    <recommendedName>
        <fullName evidence="4">S-layer protein</fullName>
    </recommendedName>
</protein>
<organism evidence="2 3">
    <name type="scientific">Methanolapillus ohkumae</name>
    <dbReference type="NCBI Taxonomy" id="3028298"/>
    <lineage>
        <taxon>Archaea</taxon>
        <taxon>Methanobacteriati</taxon>
        <taxon>Methanobacteriota</taxon>
        <taxon>Stenosarchaea group</taxon>
        <taxon>Methanomicrobia</taxon>
        <taxon>Methanosarcinales</taxon>
        <taxon>Methanosarcinaceae</taxon>
        <taxon>Methanolapillus</taxon>
    </lineage>
</organism>
<keyword evidence="1" id="KW-0812">Transmembrane</keyword>
<reference evidence="2 3" key="1">
    <citation type="submission" date="2023-07" db="EMBL/GenBank/DDBJ databases">
        <title>Closed genome sequence of Methanosarcinaceae archaeon Am2.</title>
        <authorList>
            <person name="Poehlein A."/>
            <person name="Protasov E."/>
            <person name="Platt K."/>
            <person name="Reeh H."/>
            <person name="Daniel R."/>
            <person name="Brune A."/>
        </authorList>
    </citation>
    <scope>NUCLEOTIDE SEQUENCE [LARGE SCALE GENOMIC DNA]</scope>
    <source>
        <strain evidence="2 3">Am2</strain>
    </source>
</reference>
<dbReference type="AlphaFoldDB" id="A0AA96V868"/>
<dbReference type="EMBL" id="CP131061">
    <property type="protein sequence ID" value="WNY27405.1"/>
    <property type="molecule type" value="Genomic_DNA"/>
</dbReference>
<proteinExistence type="predicted"/>
<dbReference type="RefSeq" id="WP_338097382.1">
    <property type="nucleotide sequence ID" value="NZ_CP131061.1"/>
</dbReference>
<dbReference type="PANTHER" id="PTHR35902">
    <property type="entry name" value="S-LAYER DOMAIN-LIKE PROTEIN-RELATED"/>
    <property type="match status" value="1"/>
</dbReference>
<gene>
    <name evidence="2" type="ORF">MsAm2_12000</name>
</gene>
<keyword evidence="1" id="KW-0472">Membrane</keyword>
<keyword evidence="3" id="KW-1185">Reference proteome</keyword>
<evidence type="ECO:0008006" key="4">
    <source>
        <dbReference type="Google" id="ProtNLM"/>
    </source>
</evidence>
<keyword evidence="1" id="KW-1133">Transmembrane helix</keyword>
<evidence type="ECO:0000256" key="1">
    <source>
        <dbReference type="SAM" id="Phobius"/>
    </source>
</evidence>
<dbReference type="Proteomes" id="UP001304970">
    <property type="component" value="Chromosome"/>
</dbReference>
<accession>A0AA96V868</accession>
<dbReference type="PANTHER" id="PTHR35902:SF3">
    <property type="entry name" value="NPCBM-ASSOCIATED, NEW3 DOMAIN OF ALPHA-GALACTOSIDASE"/>
    <property type="match status" value="1"/>
</dbReference>
<feature type="transmembrane region" description="Helical" evidence="1">
    <location>
        <begin position="386"/>
        <end position="408"/>
    </location>
</feature>
<dbReference type="GeneID" id="89228626"/>
<sequence length="434" mass="47735">MIQKPHSSSGQEFLTTFKTLKILIPALLLFLILISSASAAVPGVKVTVIDQVPYPAQPGQQFRLWVQAENVGSGTINNITLQVKADYPFSISSGNSSKTYSDLYAGTKVYNEFFLYVDENATKGPHNLSLRYQVDGSNWIVTNFTVYVGGIVNMDNQGTLIISNVTSSPEAFMPGDEGIIWVTLKNNATPQQTGNKTNLTNARIQSVDLYSSDALVVTSPALYDLGIIAAGDTIPLPFKISIPEGTKDGTYLLTLNVTGSSYEYNIKRNIEIKVDSTGIKAIPSKEPKMNGTDIVVEIDIVNYHQGLIRGVTVVPEVEGVEFYPAEYFIGEMKPNDLYTAKFTIKQDKTMGETATIKSVYYNGDNLHEDEADIKVNATAPPSTPSWLKYGAILLVLMVIVLIGAHFYLKKTKDIGLTDYLKEQKNARFPKKKEN</sequence>
<evidence type="ECO:0000313" key="3">
    <source>
        <dbReference type="Proteomes" id="UP001304970"/>
    </source>
</evidence>
<name>A0AA96V868_9EURY</name>